<reference evidence="12" key="2">
    <citation type="submission" date="2013-12" db="EMBL/GenBank/DDBJ databases">
        <authorList>
            <person name="Yu Y."/>
            <person name="Lee S."/>
            <person name="de Baynast K."/>
            <person name="Wissotski M."/>
            <person name="Liu L."/>
            <person name="Talag J."/>
            <person name="Goicoechea J."/>
            <person name="Angelova A."/>
            <person name="Jetty R."/>
            <person name="Kudrna D."/>
            <person name="Golser W."/>
            <person name="Rivera L."/>
            <person name="Zhang J."/>
            <person name="Wing R."/>
        </authorList>
    </citation>
    <scope>NUCLEOTIDE SEQUENCE</scope>
</reference>
<sequence length="414" mass="45682">MAPPLPPTAPKSIADYLIRPTKRLRSAAPAPAAASASVSSSPSSGGGSGLTPEQRRRADTNLALARARRSLRLAESKGRQSLTRRPPNFDCVRANERTNDAPVLRVLVLAVLVSGGAAKLEELLVEETWLEALSGELRKPYALELCRFVSHERLHSPVPVYPPPHMVFHALHTTPFDRVKAVIIGQDPYHGPGQAMGLSFSVPQGIKIPSSLVNIFKELQKDLGCTVPSHGNLERWAVQGVLMLNTVLTVREHQANSHAKKGWEQFTDAVIKTISQKKSGIVFILWGNSAQAKTRLIDETKHHILKCAHPSGLSANRGFFGCRTCVSGLPYMRRHNVYLMLDNPPMAGTFLKRIRSWRGWDYLPLIGNSKPFEDIMWSVYLTTTSGLKVLVAWTNAFGQNFVAACIIWPIQMLI</sequence>
<dbReference type="EC" id="3.2.2.27" evidence="3 7"/>
<evidence type="ECO:0000256" key="7">
    <source>
        <dbReference type="HAMAP-Rule" id="MF_03166"/>
    </source>
</evidence>
<evidence type="ECO:0000256" key="5">
    <source>
        <dbReference type="ARBA" id="ARBA00022801"/>
    </source>
</evidence>
<dbReference type="SUPFAM" id="SSF52141">
    <property type="entry name" value="Uracil-DNA glycosylase-like"/>
    <property type="match status" value="1"/>
</dbReference>
<evidence type="ECO:0000256" key="8">
    <source>
        <dbReference type="PROSITE-ProRule" id="PRU10072"/>
    </source>
</evidence>
<evidence type="ECO:0000256" key="4">
    <source>
        <dbReference type="ARBA" id="ARBA00022763"/>
    </source>
</evidence>
<accession>A0A0D9WB15</accession>
<dbReference type="FunFam" id="3.40.470.10:FF:000001">
    <property type="entry name" value="Uracil-DNA glycosylase"/>
    <property type="match status" value="1"/>
</dbReference>
<dbReference type="NCBIfam" id="NF003589">
    <property type="entry name" value="PRK05254.1-2"/>
    <property type="match status" value="1"/>
</dbReference>
<dbReference type="HOGENOM" id="CLU_032162_1_0_1"/>
<dbReference type="PROSITE" id="PS00130">
    <property type="entry name" value="U_DNA_GLYCOSYLASE"/>
    <property type="match status" value="1"/>
</dbReference>
<dbReference type="STRING" id="77586.A0A0D9WB15"/>
<comment type="catalytic activity">
    <reaction evidence="1 7">
        <text>Hydrolyzes single-stranded DNA or mismatched double-stranded DNA and polynucleotides, releasing free uracil.</text>
        <dbReference type="EC" id="3.2.2.27"/>
    </reaction>
</comment>
<dbReference type="EnsemblPlants" id="LPERR04G24750.1">
    <property type="protein sequence ID" value="LPERR04G24750.1"/>
    <property type="gene ID" value="LPERR04G24750"/>
</dbReference>
<comment type="function">
    <text evidence="7">Excises uracil residues from the DNA which can arise as a result of misincorporation of dUMP residues by DNA polymerase or due to deamination of cytosine.</text>
</comment>
<dbReference type="SMART" id="SM00987">
    <property type="entry name" value="UreE_C"/>
    <property type="match status" value="1"/>
</dbReference>
<evidence type="ECO:0000256" key="6">
    <source>
        <dbReference type="ARBA" id="ARBA00023204"/>
    </source>
</evidence>
<comment type="similarity">
    <text evidence="2 7">Belongs to the uracil-DNA glycosylase (UDG) superfamily. UNG family.</text>
</comment>
<keyword evidence="6 7" id="KW-0234">DNA repair</keyword>
<dbReference type="Gramene" id="LPERR04G24750.1">
    <property type="protein sequence ID" value="LPERR04G24750.1"/>
    <property type="gene ID" value="LPERR04G24750"/>
</dbReference>
<dbReference type="PANTHER" id="PTHR11264:SF0">
    <property type="entry name" value="URACIL-DNA GLYCOSYLASE"/>
    <property type="match status" value="1"/>
</dbReference>
<dbReference type="AlphaFoldDB" id="A0A0D9WB15"/>
<evidence type="ECO:0000256" key="1">
    <source>
        <dbReference type="ARBA" id="ARBA00001400"/>
    </source>
</evidence>
<evidence type="ECO:0000256" key="9">
    <source>
        <dbReference type="SAM" id="MobiDB-lite"/>
    </source>
</evidence>
<dbReference type="NCBIfam" id="NF003592">
    <property type="entry name" value="PRK05254.1-5"/>
    <property type="match status" value="1"/>
</dbReference>
<dbReference type="GO" id="GO:0004844">
    <property type="term" value="F:uracil DNA N-glycosylase activity"/>
    <property type="evidence" value="ECO:0007669"/>
    <property type="project" value="UniProtKB-UniRule"/>
</dbReference>
<dbReference type="HAMAP" id="MF_00148">
    <property type="entry name" value="UDG"/>
    <property type="match status" value="1"/>
</dbReference>
<dbReference type="InterPro" id="IPR005122">
    <property type="entry name" value="Uracil-DNA_glycosylase-like"/>
</dbReference>
<feature type="domain" description="Uracil-DNA glycosylase-like" evidence="10">
    <location>
        <begin position="172"/>
        <end position="332"/>
    </location>
</feature>
<reference evidence="11 12" key="1">
    <citation type="submission" date="2012-08" db="EMBL/GenBank/DDBJ databases">
        <title>Oryza genome evolution.</title>
        <authorList>
            <person name="Wing R.A."/>
        </authorList>
    </citation>
    <scope>NUCLEOTIDE SEQUENCE</scope>
</reference>
<feature type="region of interest" description="Disordered" evidence="9">
    <location>
        <begin position="24"/>
        <end position="57"/>
    </location>
</feature>
<dbReference type="SMART" id="SM00986">
    <property type="entry name" value="UDG"/>
    <property type="match status" value="1"/>
</dbReference>
<keyword evidence="4 7" id="KW-0227">DNA damage</keyword>
<comment type="subcellular location">
    <subcellularLocation>
        <location evidence="7">Mitochondrion</location>
    </subcellularLocation>
    <subcellularLocation>
        <location evidence="7">Nucleus</location>
    </subcellularLocation>
</comment>
<dbReference type="GO" id="GO:0097510">
    <property type="term" value="P:base-excision repair, AP site formation via deaminated base removal"/>
    <property type="evidence" value="ECO:0007669"/>
    <property type="project" value="TreeGrafter"/>
</dbReference>
<evidence type="ECO:0000313" key="11">
    <source>
        <dbReference type="EnsemblPlants" id="LPERR04G24750.1"/>
    </source>
</evidence>
<evidence type="ECO:0000313" key="12">
    <source>
        <dbReference type="Proteomes" id="UP000032180"/>
    </source>
</evidence>
<evidence type="ECO:0000259" key="10">
    <source>
        <dbReference type="SMART" id="SM00986"/>
    </source>
</evidence>
<dbReference type="eggNOG" id="KOG2994">
    <property type="taxonomic scope" value="Eukaryota"/>
</dbReference>
<protein>
    <recommendedName>
        <fullName evidence="3 7">Uracil-DNA glycosylase</fullName>
        <shortName evidence="7">UDG</shortName>
        <ecNumber evidence="3 7">3.2.2.27</ecNumber>
    </recommendedName>
</protein>
<dbReference type="GO" id="GO:0005739">
    <property type="term" value="C:mitochondrion"/>
    <property type="evidence" value="ECO:0007669"/>
    <property type="project" value="UniProtKB-SubCell"/>
</dbReference>
<feature type="active site" description="Proton acceptor" evidence="7 8">
    <location>
        <position position="187"/>
    </location>
</feature>
<dbReference type="InterPro" id="IPR036895">
    <property type="entry name" value="Uracil-DNA_glycosylase-like_sf"/>
</dbReference>
<dbReference type="Pfam" id="PF03167">
    <property type="entry name" value="UDG"/>
    <property type="match status" value="1"/>
</dbReference>
<evidence type="ECO:0000256" key="2">
    <source>
        <dbReference type="ARBA" id="ARBA00008184"/>
    </source>
</evidence>
<dbReference type="GO" id="GO:0005634">
    <property type="term" value="C:nucleus"/>
    <property type="evidence" value="ECO:0007669"/>
    <property type="project" value="UniProtKB-SubCell"/>
</dbReference>
<keyword evidence="7" id="KW-0539">Nucleus</keyword>
<proteinExistence type="inferred from homology"/>
<keyword evidence="5 7" id="KW-0378">Hydrolase</keyword>
<evidence type="ECO:0000256" key="3">
    <source>
        <dbReference type="ARBA" id="ARBA00012030"/>
    </source>
</evidence>
<dbReference type="Proteomes" id="UP000032180">
    <property type="component" value="Chromosome 4"/>
</dbReference>
<dbReference type="Gene3D" id="3.40.470.10">
    <property type="entry name" value="Uracil-DNA glycosylase-like domain"/>
    <property type="match status" value="1"/>
</dbReference>
<dbReference type="NCBIfam" id="NF003588">
    <property type="entry name" value="PRK05254.1-1"/>
    <property type="match status" value="1"/>
</dbReference>
<keyword evidence="7" id="KW-0496">Mitochondrion</keyword>
<dbReference type="CDD" id="cd10027">
    <property type="entry name" value="UDG-F1-like"/>
    <property type="match status" value="1"/>
</dbReference>
<organism evidence="11 12">
    <name type="scientific">Leersia perrieri</name>
    <dbReference type="NCBI Taxonomy" id="77586"/>
    <lineage>
        <taxon>Eukaryota</taxon>
        <taxon>Viridiplantae</taxon>
        <taxon>Streptophyta</taxon>
        <taxon>Embryophyta</taxon>
        <taxon>Tracheophyta</taxon>
        <taxon>Spermatophyta</taxon>
        <taxon>Magnoliopsida</taxon>
        <taxon>Liliopsida</taxon>
        <taxon>Poales</taxon>
        <taxon>Poaceae</taxon>
        <taxon>BOP clade</taxon>
        <taxon>Oryzoideae</taxon>
        <taxon>Oryzeae</taxon>
        <taxon>Oryzinae</taxon>
        <taxon>Leersia</taxon>
    </lineage>
</organism>
<dbReference type="PANTHER" id="PTHR11264">
    <property type="entry name" value="URACIL-DNA GLYCOSYLASE"/>
    <property type="match status" value="1"/>
</dbReference>
<dbReference type="InterPro" id="IPR018085">
    <property type="entry name" value="Ura-DNA_Glyclase_AS"/>
</dbReference>
<reference evidence="11" key="3">
    <citation type="submission" date="2015-04" db="UniProtKB">
        <authorList>
            <consortium name="EnsemblPlants"/>
        </authorList>
    </citation>
    <scope>IDENTIFICATION</scope>
</reference>
<name>A0A0D9WB15_9ORYZ</name>
<dbReference type="NCBIfam" id="NF003591">
    <property type="entry name" value="PRK05254.1-4"/>
    <property type="match status" value="1"/>
</dbReference>
<feature type="compositionally biased region" description="Low complexity" evidence="9">
    <location>
        <begin position="26"/>
        <end position="43"/>
    </location>
</feature>
<dbReference type="InterPro" id="IPR002043">
    <property type="entry name" value="UDG_fam1"/>
</dbReference>
<keyword evidence="12" id="KW-1185">Reference proteome</keyword>
<dbReference type="NCBIfam" id="TIGR00628">
    <property type="entry name" value="ung"/>
    <property type="match status" value="1"/>
</dbReference>